<accession>A0A1I7WKR9</accession>
<evidence type="ECO:0000256" key="1">
    <source>
        <dbReference type="ARBA" id="ARBA00022737"/>
    </source>
</evidence>
<reference evidence="5" key="1">
    <citation type="submission" date="2016-11" db="UniProtKB">
        <authorList>
            <consortium name="WormBaseParasite"/>
        </authorList>
    </citation>
    <scope>IDENTIFICATION</scope>
</reference>
<dbReference type="Gene3D" id="1.25.40.20">
    <property type="entry name" value="Ankyrin repeat-containing domain"/>
    <property type="match status" value="2"/>
</dbReference>
<sequence length="544" mass="60330">MQSLLLSTRKSQFLQLPNTRYGANGEISNAYWSKDVNYDLSPNQSTISLLNPHNRYTWDNKYNKNGTAMSHTSSFRPTYPLNGIRKAASMEPIETGTVSPNLHITPLFNLDHFYSVNDLEETFIGREWVFREIYQSSIVEKVPITIIQGASGAGKSSILNQLILNSSFYPVQASDTLDSGCVPDSGSSLSCRNYEWLRAHSDLQSLLNVNNCLKHNSLDVFKKTIAEPLGQLKSSDQGSLVIVIDGLDEAEFHRSENGRSIDDVMYCLSTGFPGSLLPFRIISIHIESYCFFIVNSFVKRALHRNGHILLALYLTHRSPLNSNELFELAHHLLKAHPYKYMNGEYIPELTSSKDGQILWIQKSSCDITTSLLNLRNMHYPNTKISRLLLLAGADPNSADTDGTVAQQACAAGHWELLSLLLQHGAQVHPKLGSSLLTIAAKNGHLHLVHMLHPMDGMRSISAAVINAAQEGHLQILSFLLGCKWPNSELRAKTLEDAVTAAAGAGHTPICQYLVDSFASMDIKRAMSIACEKGQADTVQFFLSR</sequence>
<dbReference type="InterPro" id="IPR058056">
    <property type="entry name" value="WH_TANC1/2"/>
</dbReference>
<dbReference type="InterPro" id="IPR002110">
    <property type="entry name" value="Ankyrin_rpt"/>
</dbReference>
<protein>
    <submittedName>
        <fullName evidence="5">ANK_REP_REGION domain-containing protein</fullName>
    </submittedName>
</protein>
<evidence type="ECO:0000313" key="4">
    <source>
        <dbReference type="Proteomes" id="UP000095283"/>
    </source>
</evidence>
<dbReference type="Proteomes" id="UP000095283">
    <property type="component" value="Unplaced"/>
</dbReference>
<evidence type="ECO:0000256" key="2">
    <source>
        <dbReference type="ARBA" id="ARBA00023043"/>
    </source>
</evidence>
<keyword evidence="1" id="KW-0677">Repeat</keyword>
<evidence type="ECO:0000313" key="5">
    <source>
        <dbReference type="WBParaSite" id="Hba_05572"/>
    </source>
</evidence>
<dbReference type="Pfam" id="PF12796">
    <property type="entry name" value="Ank_2"/>
    <property type="match status" value="2"/>
</dbReference>
<dbReference type="Gene3D" id="3.40.50.300">
    <property type="entry name" value="P-loop containing nucleotide triphosphate hydrolases"/>
    <property type="match status" value="1"/>
</dbReference>
<dbReference type="PANTHER" id="PTHR24166">
    <property type="entry name" value="ROLLING PEBBLES, ISOFORM B"/>
    <property type="match status" value="1"/>
</dbReference>
<keyword evidence="2" id="KW-0040">ANK repeat</keyword>
<dbReference type="WBParaSite" id="Hba_05572">
    <property type="protein sequence ID" value="Hba_05572"/>
    <property type="gene ID" value="Hba_05572"/>
</dbReference>
<dbReference type="SUPFAM" id="SSF48403">
    <property type="entry name" value="Ankyrin repeat"/>
    <property type="match status" value="1"/>
</dbReference>
<dbReference type="SUPFAM" id="SSF52540">
    <property type="entry name" value="P-loop containing nucleoside triphosphate hydrolases"/>
    <property type="match status" value="1"/>
</dbReference>
<dbReference type="InterPro" id="IPR036770">
    <property type="entry name" value="Ankyrin_rpt-contain_sf"/>
</dbReference>
<dbReference type="AlphaFoldDB" id="A0A1I7WKR9"/>
<name>A0A1I7WKR9_HETBA</name>
<dbReference type="InterPro" id="IPR050889">
    <property type="entry name" value="Dendritic_Spine_Reg/Scaffold"/>
</dbReference>
<dbReference type="PANTHER" id="PTHR24166:SF55">
    <property type="entry name" value="ROLLING PEBBLES, ISOFORM B"/>
    <property type="match status" value="1"/>
</dbReference>
<proteinExistence type="predicted"/>
<evidence type="ECO:0000259" key="3">
    <source>
        <dbReference type="Pfam" id="PF25521"/>
    </source>
</evidence>
<feature type="domain" description="TANC1/2-like winged helix" evidence="3">
    <location>
        <begin position="303"/>
        <end position="367"/>
    </location>
</feature>
<keyword evidence="4" id="KW-1185">Reference proteome</keyword>
<organism evidence="4 5">
    <name type="scientific">Heterorhabditis bacteriophora</name>
    <name type="common">Entomopathogenic nematode worm</name>
    <dbReference type="NCBI Taxonomy" id="37862"/>
    <lineage>
        <taxon>Eukaryota</taxon>
        <taxon>Metazoa</taxon>
        <taxon>Ecdysozoa</taxon>
        <taxon>Nematoda</taxon>
        <taxon>Chromadorea</taxon>
        <taxon>Rhabditida</taxon>
        <taxon>Rhabditina</taxon>
        <taxon>Rhabditomorpha</taxon>
        <taxon>Strongyloidea</taxon>
        <taxon>Heterorhabditidae</taxon>
        <taxon>Heterorhabditis</taxon>
    </lineage>
</organism>
<dbReference type="Pfam" id="PF25521">
    <property type="entry name" value="WHD_TANC1"/>
    <property type="match status" value="1"/>
</dbReference>
<dbReference type="InterPro" id="IPR027417">
    <property type="entry name" value="P-loop_NTPase"/>
</dbReference>